<keyword evidence="12" id="KW-0564">Palmitate</keyword>
<keyword evidence="8" id="KW-0625">Polysaccharide transport</keyword>
<dbReference type="GO" id="GO:0006811">
    <property type="term" value="P:monoatomic ion transport"/>
    <property type="evidence" value="ECO:0007669"/>
    <property type="project" value="UniProtKB-KW"/>
</dbReference>
<evidence type="ECO:0000256" key="9">
    <source>
        <dbReference type="ARBA" id="ARBA00023065"/>
    </source>
</evidence>
<gene>
    <name evidence="18" type="ORF">ENY07_00285</name>
</gene>
<comment type="caution">
    <text evidence="18">The sequence shown here is derived from an EMBL/GenBank/DDBJ whole genome shotgun (WGS) entry which is preliminary data.</text>
</comment>
<dbReference type="NCBIfam" id="TIGR03027">
    <property type="entry name" value="pepcterm_export"/>
    <property type="match status" value="1"/>
</dbReference>
<evidence type="ECO:0000256" key="8">
    <source>
        <dbReference type="ARBA" id="ARBA00023047"/>
    </source>
</evidence>
<keyword evidence="5" id="KW-0762">Sugar transport</keyword>
<dbReference type="AlphaFoldDB" id="A0A8J4H9A0"/>
<evidence type="ECO:0000256" key="3">
    <source>
        <dbReference type="ARBA" id="ARBA00022448"/>
    </source>
</evidence>
<dbReference type="InterPro" id="IPR049712">
    <property type="entry name" value="Poly_export"/>
</dbReference>
<keyword evidence="10" id="KW-0626">Porin</keyword>
<organism evidence="18">
    <name type="scientific">Acidicaldus sp</name>
    <dbReference type="NCBI Taxonomy" id="1872105"/>
    <lineage>
        <taxon>Bacteria</taxon>
        <taxon>Pseudomonadati</taxon>
        <taxon>Pseudomonadota</taxon>
        <taxon>Alphaproteobacteria</taxon>
        <taxon>Acetobacterales</taxon>
        <taxon>Acetobacteraceae</taxon>
        <taxon>Acidicaldus</taxon>
    </lineage>
</organism>
<keyword evidence="3" id="KW-0813">Transport</keyword>
<evidence type="ECO:0000256" key="14">
    <source>
        <dbReference type="ARBA" id="ARBA00023288"/>
    </source>
</evidence>
<feature type="domain" description="Polysaccharide export protein N-terminal" evidence="16">
    <location>
        <begin position="39"/>
        <end position="113"/>
    </location>
</feature>
<evidence type="ECO:0000256" key="10">
    <source>
        <dbReference type="ARBA" id="ARBA00023114"/>
    </source>
</evidence>
<name>A0A8J4H9A0_9PROT</name>
<evidence type="ECO:0000259" key="16">
    <source>
        <dbReference type="Pfam" id="PF02563"/>
    </source>
</evidence>
<dbReference type="Pfam" id="PF22461">
    <property type="entry name" value="SLBB_2"/>
    <property type="match status" value="1"/>
</dbReference>
<evidence type="ECO:0000256" key="1">
    <source>
        <dbReference type="ARBA" id="ARBA00004571"/>
    </source>
</evidence>
<evidence type="ECO:0000256" key="7">
    <source>
        <dbReference type="ARBA" id="ARBA00022729"/>
    </source>
</evidence>
<accession>A0A8J4H9A0</accession>
<keyword evidence="4" id="KW-1134">Transmembrane beta strand</keyword>
<dbReference type="GO" id="GO:0015159">
    <property type="term" value="F:polysaccharide transmembrane transporter activity"/>
    <property type="evidence" value="ECO:0007669"/>
    <property type="project" value="InterPro"/>
</dbReference>
<dbReference type="PANTHER" id="PTHR33619:SF3">
    <property type="entry name" value="POLYSACCHARIDE EXPORT PROTEIN GFCE-RELATED"/>
    <property type="match status" value="1"/>
</dbReference>
<evidence type="ECO:0000313" key="18">
    <source>
        <dbReference type="EMBL" id="HGC41656.1"/>
    </source>
</evidence>
<proteinExistence type="inferred from homology"/>
<dbReference type="GO" id="GO:0015288">
    <property type="term" value="F:porin activity"/>
    <property type="evidence" value="ECO:0007669"/>
    <property type="project" value="UniProtKB-KW"/>
</dbReference>
<evidence type="ECO:0000259" key="17">
    <source>
        <dbReference type="Pfam" id="PF22461"/>
    </source>
</evidence>
<keyword evidence="6" id="KW-0812">Transmembrane</keyword>
<dbReference type="GO" id="GO:0046930">
    <property type="term" value="C:pore complex"/>
    <property type="evidence" value="ECO:0007669"/>
    <property type="project" value="UniProtKB-KW"/>
</dbReference>
<dbReference type="EMBL" id="DTQM01000003">
    <property type="protein sequence ID" value="HGC41656.1"/>
    <property type="molecule type" value="Genomic_DNA"/>
</dbReference>
<evidence type="ECO:0000256" key="15">
    <source>
        <dbReference type="SAM" id="SignalP"/>
    </source>
</evidence>
<dbReference type="PANTHER" id="PTHR33619">
    <property type="entry name" value="POLYSACCHARIDE EXPORT PROTEIN GFCE-RELATED"/>
    <property type="match status" value="1"/>
</dbReference>
<sequence>MVRFPLWFLALALIAPLAACHYPTLPPSAQLTKNPKPPGPDDYIIGPGDTLSIFVYQAADLSVTALPVRPDGRISVPLVPDMMAAGKTPTQLGEDIAEKLRKYVKDPTVTVMMHSFVGPFDRQVRVIGEAADPMAIPYRDHLTVLDVMIEAKGLTKYAAGNRSVIVRRLPDGKQEAIHVKLDRLLKDGDIAQNVEMQPGDTLIIPQSWF</sequence>
<keyword evidence="7 15" id="KW-0732">Signal</keyword>
<evidence type="ECO:0000256" key="2">
    <source>
        <dbReference type="ARBA" id="ARBA00009450"/>
    </source>
</evidence>
<evidence type="ECO:0000256" key="13">
    <source>
        <dbReference type="ARBA" id="ARBA00023237"/>
    </source>
</evidence>
<feature type="domain" description="SLBB" evidence="17">
    <location>
        <begin position="123"/>
        <end position="204"/>
    </location>
</feature>
<feature type="signal peptide" evidence="15">
    <location>
        <begin position="1"/>
        <end position="21"/>
    </location>
</feature>
<dbReference type="GO" id="GO:0009279">
    <property type="term" value="C:cell outer membrane"/>
    <property type="evidence" value="ECO:0007669"/>
    <property type="project" value="UniProtKB-SubCell"/>
</dbReference>
<reference evidence="18" key="1">
    <citation type="journal article" date="2020" name="mSystems">
        <title>Genome- and Community-Level Interaction Insights into Carbon Utilization and Element Cycling Functions of Hydrothermarchaeota in Hydrothermal Sediment.</title>
        <authorList>
            <person name="Zhou Z."/>
            <person name="Liu Y."/>
            <person name="Xu W."/>
            <person name="Pan J."/>
            <person name="Luo Z.H."/>
            <person name="Li M."/>
        </authorList>
    </citation>
    <scope>NUCLEOTIDE SEQUENCE</scope>
    <source>
        <strain evidence="18">SpSt-997</strain>
    </source>
</reference>
<keyword evidence="13" id="KW-0998">Cell outer membrane</keyword>
<protein>
    <submittedName>
        <fullName evidence="18">Sugar ABC transporter substrate-binding protein</fullName>
    </submittedName>
</protein>
<dbReference type="InterPro" id="IPR017477">
    <property type="entry name" value="PEP-CTERM_polysacc_export"/>
</dbReference>
<dbReference type="InterPro" id="IPR054765">
    <property type="entry name" value="SLBB_dom"/>
</dbReference>
<evidence type="ECO:0000256" key="12">
    <source>
        <dbReference type="ARBA" id="ARBA00023139"/>
    </source>
</evidence>
<dbReference type="Pfam" id="PF02563">
    <property type="entry name" value="Poly_export"/>
    <property type="match status" value="1"/>
</dbReference>
<dbReference type="Gene3D" id="3.30.1950.10">
    <property type="entry name" value="wza like domain"/>
    <property type="match status" value="1"/>
</dbReference>
<evidence type="ECO:0000256" key="5">
    <source>
        <dbReference type="ARBA" id="ARBA00022597"/>
    </source>
</evidence>
<dbReference type="InterPro" id="IPR003715">
    <property type="entry name" value="Poly_export_N"/>
</dbReference>
<dbReference type="Gene3D" id="3.10.560.10">
    <property type="entry name" value="Outer membrane lipoprotein wza domain like"/>
    <property type="match status" value="1"/>
</dbReference>
<evidence type="ECO:0000256" key="11">
    <source>
        <dbReference type="ARBA" id="ARBA00023136"/>
    </source>
</evidence>
<feature type="chain" id="PRO_5035185787" evidence="15">
    <location>
        <begin position="22"/>
        <end position="209"/>
    </location>
</feature>
<keyword evidence="14" id="KW-0449">Lipoprotein</keyword>
<evidence type="ECO:0000256" key="6">
    <source>
        <dbReference type="ARBA" id="ARBA00022692"/>
    </source>
</evidence>
<comment type="similarity">
    <text evidence="2">Belongs to the BexD/CtrA/VexA family.</text>
</comment>
<keyword evidence="11" id="KW-0472">Membrane</keyword>
<keyword evidence="9" id="KW-0406">Ion transport</keyword>
<comment type="subcellular location">
    <subcellularLocation>
        <location evidence="1">Cell outer membrane</location>
        <topology evidence="1">Multi-pass membrane protein</topology>
    </subcellularLocation>
</comment>
<evidence type="ECO:0000256" key="4">
    <source>
        <dbReference type="ARBA" id="ARBA00022452"/>
    </source>
</evidence>